<keyword evidence="3" id="KW-1185">Reference proteome</keyword>
<name>A0A0M0GDH0_SPOGL</name>
<dbReference type="PATRIC" id="fig|1459.3.peg.2570"/>
<sequence length="151" mass="17758">MMLFLTLFFLIYYVVLLVKGNFFQGVRIAMGEDEIKKQKLGMDNYKPDSDLVIKTLLLMLFIIPFSITIIIYLCVATQYDLLKYPTLGLLVYYTVSLMWGFIKGKTKIDLSSEDKIEKYRKKLQRKRTLKGTLLQLIWVAYFGYMAYMLVL</sequence>
<feature type="transmembrane region" description="Helical" evidence="1">
    <location>
        <begin position="6"/>
        <end position="30"/>
    </location>
</feature>
<dbReference type="RefSeq" id="WP_053434822.1">
    <property type="nucleotide sequence ID" value="NZ_LGUF01000007.1"/>
</dbReference>
<evidence type="ECO:0008006" key="4">
    <source>
        <dbReference type="Google" id="ProtNLM"/>
    </source>
</evidence>
<feature type="transmembrane region" description="Helical" evidence="1">
    <location>
        <begin position="51"/>
        <end position="72"/>
    </location>
</feature>
<evidence type="ECO:0000256" key="1">
    <source>
        <dbReference type="SAM" id="Phobius"/>
    </source>
</evidence>
<evidence type="ECO:0000313" key="2">
    <source>
        <dbReference type="EMBL" id="KON87466.1"/>
    </source>
</evidence>
<comment type="caution">
    <text evidence="2">The sequence shown here is derived from an EMBL/GenBank/DDBJ whole genome shotgun (WGS) entry which is preliminary data.</text>
</comment>
<keyword evidence="1" id="KW-1133">Transmembrane helix</keyword>
<dbReference type="OrthoDB" id="9880770at2"/>
<dbReference type="Proteomes" id="UP000037109">
    <property type="component" value="Unassembled WGS sequence"/>
</dbReference>
<dbReference type="EMBL" id="LGUF01000007">
    <property type="protein sequence ID" value="KON87466.1"/>
    <property type="molecule type" value="Genomic_DNA"/>
</dbReference>
<keyword evidence="1" id="KW-0812">Transmembrane</keyword>
<proteinExistence type="predicted"/>
<feature type="transmembrane region" description="Helical" evidence="1">
    <location>
        <begin position="84"/>
        <end position="102"/>
    </location>
</feature>
<protein>
    <recommendedName>
        <fullName evidence="4">DUF3784 domain-containing protein</fullName>
    </recommendedName>
</protein>
<evidence type="ECO:0000313" key="3">
    <source>
        <dbReference type="Proteomes" id="UP000037109"/>
    </source>
</evidence>
<accession>A0A0M0GDH0</accession>
<dbReference type="AlphaFoldDB" id="A0A0M0GDH0"/>
<organism evidence="2 3">
    <name type="scientific">Sporosarcina globispora</name>
    <name type="common">Bacillus globisporus</name>
    <dbReference type="NCBI Taxonomy" id="1459"/>
    <lineage>
        <taxon>Bacteria</taxon>
        <taxon>Bacillati</taxon>
        <taxon>Bacillota</taxon>
        <taxon>Bacilli</taxon>
        <taxon>Bacillales</taxon>
        <taxon>Caryophanaceae</taxon>
        <taxon>Sporosarcina</taxon>
    </lineage>
</organism>
<gene>
    <name evidence="2" type="ORF">AF332_11930</name>
</gene>
<reference evidence="3" key="1">
    <citation type="submission" date="2015-07" db="EMBL/GenBank/DDBJ databases">
        <title>Fjat-10036 dsm4.</title>
        <authorList>
            <person name="Liu B."/>
            <person name="Wang J."/>
            <person name="Zhu Y."/>
            <person name="Liu G."/>
            <person name="Chen Q."/>
            <person name="Chen Z."/>
            <person name="Lan J."/>
            <person name="Che J."/>
            <person name="Ge C."/>
            <person name="Shi H."/>
            <person name="Pan Z."/>
            <person name="Liu X."/>
        </authorList>
    </citation>
    <scope>NUCLEOTIDE SEQUENCE [LARGE SCALE GENOMIC DNA]</scope>
    <source>
        <strain evidence="3">DSM 4</strain>
    </source>
</reference>
<feature type="transmembrane region" description="Helical" evidence="1">
    <location>
        <begin position="128"/>
        <end position="150"/>
    </location>
</feature>
<keyword evidence="1" id="KW-0472">Membrane</keyword>